<dbReference type="InterPro" id="IPR043502">
    <property type="entry name" value="DNA/RNA_pol_sf"/>
</dbReference>
<dbReference type="SUPFAM" id="SSF56672">
    <property type="entry name" value="DNA/RNA polymerases"/>
    <property type="match status" value="1"/>
</dbReference>
<accession>A0A5E4GH64</accession>
<feature type="domain" description="Reverse transcriptase Ty1/copia-type" evidence="2">
    <location>
        <begin position="135"/>
        <end position="372"/>
    </location>
</feature>
<evidence type="ECO:0000313" key="4">
    <source>
        <dbReference type="Proteomes" id="UP000327085"/>
    </source>
</evidence>
<feature type="region of interest" description="Disordered" evidence="1">
    <location>
        <begin position="1"/>
        <end position="89"/>
    </location>
</feature>
<name>A0A5E4GH64_PRUDU</name>
<evidence type="ECO:0000259" key="2">
    <source>
        <dbReference type="Pfam" id="PF07727"/>
    </source>
</evidence>
<dbReference type="OMA" id="GNDSAHI"/>
<proteinExistence type="predicted"/>
<evidence type="ECO:0000256" key="1">
    <source>
        <dbReference type="SAM" id="MobiDB-lite"/>
    </source>
</evidence>
<gene>
    <name evidence="3" type="ORF">ALMOND_2B008793</name>
</gene>
<dbReference type="Proteomes" id="UP000327085">
    <property type="component" value="Unassembled WGS sequence"/>
</dbReference>
<dbReference type="EMBL" id="CABIKO010000722">
    <property type="protein sequence ID" value="VVA38993.1"/>
    <property type="molecule type" value="Genomic_DNA"/>
</dbReference>
<dbReference type="Pfam" id="PF07727">
    <property type="entry name" value="RVT_2"/>
    <property type="match status" value="1"/>
</dbReference>
<feature type="non-terminal residue" evidence="3">
    <location>
        <position position="396"/>
    </location>
</feature>
<feature type="compositionally biased region" description="Polar residues" evidence="1">
    <location>
        <begin position="7"/>
        <end position="32"/>
    </location>
</feature>
<reference evidence="4" key="1">
    <citation type="journal article" date="2020" name="Plant J.">
        <title>Transposons played a major role in the diversification between the closely related almond and peach genomes: results from the almond genome sequence.</title>
        <authorList>
            <person name="Alioto T."/>
            <person name="Alexiou K.G."/>
            <person name="Bardil A."/>
            <person name="Barteri F."/>
            <person name="Castanera R."/>
            <person name="Cruz F."/>
            <person name="Dhingra A."/>
            <person name="Duval H."/>
            <person name="Fernandez I Marti A."/>
            <person name="Frias L."/>
            <person name="Galan B."/>
            <person name="Garcia J.L."/>
            <person name="Howad W."/>
            <person name="Gomez-Garrido J."/>
            <person name="Gut M."/>
            <person name="Julca I."/>
            <person name="Morata J."/>
            <person name="Puigdomenech P."/>
            <person name="Ribeca P."/>
            <person name="Rubio Cabetas M.J."/>
            <person name="Vlasova A."/>
            <person name="Wirthensohn M."/>
            <person name="Garcia-Mas J."/>
            <person name="Gabaldon T."/>
            <person name="Casacuberta J.M."/>
            <person name="Arus P."/>
        </authorList>
    </citation>
    <scope>NUCLEOTIDE SEQUENCE [LARGE SCALE GENOMIC DNA]</scope>
    <source>
        <strain evidence="4">cv. Texas</strain>
    </source>
</reference>
<dbReference type="InterPro" id="IPR013103">
    <property type="entry name" value="RVT_2"/>
</dbReference>
<organism evidence="3 4">
    <name type="scientific">Prunus dulcis</name>
    <name type="common">Almond</name>
    <name type="synonym">Amygdalus dulcis</name>
    <dbReference type="NCBI Taxonomy" id="3755"/>
    <lineage>
        <taxon>Eukaryota</taxon>
        <taxon>Viridiplantae</taxon>
        <taxon>Streptophyta</taxon>
        <taxon>Embryophyta</taxon>
        <taxon>Tracheophyta</taxon>
        <taxon>Spermatophyta</taxon>
        <taxon>Magnoliopsida</taxon>
        <taxon>eudicotyledons</taxon>
        <taxon>Gunneridae</taxon>
        <taxon>Pentapetalae</taxon>
        <taxon>rosids</taxon>
        <taxon>fabids</taxon>
        <taxon>Rosales</taxon>
        <taxon>Rosaceae</taxon>
        <taxon>Amygdaloideae</taxon>
        <taxon>Amygdaleae</taxon>
        <taxon>Prunus</taxon>
    </lineage>
</organism>
<feature type="region of interest" description="Disordered" evidence="1">
    <location>
        <begin position="367"/>
        <end position="396"/>
    </location>
</feature>
<dbReference type="AlphaFoldDB" id="A0A5E4GH64"/>
<sequence length="396" mass="44641">SPHLSSPLPNTTSNPIAVASQTIQHSPPSSLQVYRRTPHRTVLTFPSLDPEPVSPSSSRHSSPSATSRVRPSTTHSMVTRAKTGVHKPNPKYANHAFLASTNDIVEPTCFSQANKFQEWRTAMGEECNALQQAGTWVLVPPKPTLNVLLNKWVFRIKHNSDGSVQRYKARLVANGFHQQEWLDYGETFSPVVNHSTICLILALSVQFQWPVHQLDVQNTFLHGYLNEEVYMRQPTHPQFPDHLCHLKRSLYGLKQAPRAWFKCFSTHLEDLGFTASTADSSLFIYLNGFIRVYLLIYVDDILITGNDSAHISTLIQDLSRLFSMKDLGPVHYFLGMEILRTPSGLSFTQSKYIKDLLTRRKMQDAKHISSPVASGRRLSLHDGAPLDDPSEYRSVV</sequence>
<dbReference type="Gramene" id="VVA38993">
    <property type="protein sequence ID" value="VVA38993"/>
    <property type="gene ID" value="Prudul26B008793"/>
</dbReference>
<feature type="compositionally biased region" description="Low complexity" evidence="1">
    <location>
        <begin position="50"/>
        <end position="67"/>
    </location>
</feature>
<protein>
    <submittedName>
        <fullName evidence="3">PREDICTED: Retrovirus-related Pol poly from</fullName>
    </submittedName>
</protein>
<dbReference type="InParanoid" id="A0A5E4GH64"/>
<evidence type="ECO:0000313" key="3">
    <source>
        <dbReference type="EMBL" id="VVA38993.1"/>
    </source>
</evidence>
<feature type="non-terminal residue" evidence="3">
    <location>
        <position position="1"/>
    </location>
</feature>